<dbReference type="RefSeq" id="WP_146405981.1">
    <property type="nucleotide sequence ID" value="NZ_SJPU01000001.1"/>
</dbReference>
<feature type="transmembrane region" description="Helical" evidence="8">
    <location>
        <begin position="141"/>
        <end position="163"/>
    </location>
</feature>
<dbReference type="EMBL" id="SJPU01000001">
    <property type="protein sequence ID" value="TWU19074.1"/>
    <property type="molecule type" value="Genomic_DNA"/>
</dbReference>
<keyword evidence="3 6" id="KW-0812">Transmembrane</keyword>
<feature type="transmembrane region" description="Helical" evidence="8">
    <location>
        <begin position="49"/>
        <end position="68"/>
    </location>
</feature>
<protein>
    <submittedName>
        <fullName evidence="9">Dipeptide and tripeptide permease A</fullName>
    </submittedName>
</protein>
<feature type="transmembrane region" description="Helical" evidence="8">
    <location>
        <begin position="305"/>
        <end position="326"/>
    </location>
</feature>
<reference evidence="9 10" key="1">
    <citation type="journal article" date="2020" name="Antonie Van Leeuwenhoek">
        <title>Rhodopirellula heiligendammensis sp. nov., Rhodopirellula pilleata sp. nov., and Rhodopirellula solitaria sp. nov. isolated from natural or artificial marine surfaces in Northern Germany and California, USA, and emended description of the genus Rhodopirellula.</title>
        <authorList>
            <person name="Kallscheuer N."/>
            <person name="Wiegand S."/>
            <person name="Jogler M."/>
            <person name="Boedeker C."/>
            <person name="Peeters S.H."/>
            <person name="Rast P."/>
            <person name="Heuer A."/>
            <person name="Jetten M.S.M."/>
            <person name="Rohde M."/>
            <person name="Jogler C."/>
        </authorList>
    </citation>
    <scope>NUCLEOTIDE SEQUENCE [LARGE SCALE GENOMIC DNA]</scope>
    <source>
        <strain evidence="9 10">Poly21</strain>
    </source>
</reference>
<feature type="transmembrane region" description="Helical" evidence="8">
    <location>
        <begin position="184"/>
        <end position="205"/>
    </location>
</feature>
<dbReference type="Pfam" id="PF00854">
    <property type="entry name" value="PTR2"/>
    <property type="match status" value="2"/>
</dbReference>
<dbReference type="Proteomes" id="UP000319908">
    <property type="component" value="Unassembled WGS sequence"/>
</dbReference>
<dbReference type="InterPro" id="IPR000109">
    <property type="entry name" value="POT_fam"/>
</dbReference>
<dbReference type="InterPro" id="IPR036259">
    <property type="entry name" value="MFS_trans_sf"/>
</dbReference>
<dbReference type="PROSITE" id="PS01023">
    <property type="entry name" value="PTR2_2"/>
    <property type="match status" value="1"/>
</dbReference>
<comment type="subcellular location">
    <subcellularLocation>
        <location evidence="1 6">Membrane</location>
        <topology evidence="1 6">Multi-pass membrane protein</topology>
    </subcellularLocation>
</comment>
<feature type="transmembrane region" description="Helical" evidence="8">
    <location>
        <begin position="338"/>
        <end position="355"/>
    </location>
</feature>
<dbReference type="PROSITE" id="PS01022">
    <property type="entry name" value="PTR2_1"/>
    <property type="match status" value="1"/>
</dbReference>
<dbReference type="GO" id="GO:0006857">
    <property type="term" value="P:oligopeptide transport"/>
    <property type="evidence" value="ECO:0007669"/>
    <property type="project" value="InterPro"/>
</dbReference>
<sequence length="698" mass="76163">MSSPAVDPVAGPETESGKSSFTYRTRPAASPGMPSGIPYIIGNEAAERFSFYGMKAILTIFMVEYLHWMGTSAPAATAGMSNAEATEHFHTFTAAAYFFPVFGALLADVFLGKYRTILYLSIVYCVGHAALALMGSPPVNAGTWLFIGLLLISIGSGGIKPCVSANVGDQFGKANQHLLTKVYQWFYFSINLGAFVSTLLTPWVLQHYGPHWAFGIPGVLMAVATLLFWLGRKEFVHIPPGGMAFVRETFSWTGISAILKLMIIFSFIAVFWALFDQTGSSWVLQTKSLDRTFLGMTWLESQIQAVNPIFILTLIPLFQFVIYPLVNRVFTLTPIRKISIGLFVMMGGFAIVSVLQEKIDSGLEPSLGWQFFAYVVLTASEVMVSITGLEFAYTQAPKNMKSIVMALFLLSVSLGNIFTASVNHFIQTPAVTGLVSGLASAQLTPGTEITEGGFTSTVLPLENDDAQIRQLSIAGPDGKTGTDDDVVISVDNEGVMQSMTNASKPIFEAAADKIEKAFFDGASASADTLPSITQIDSLLEGLQDAHGNPIQYKLISRDRYQLASAGADGVEWTKWDETLTGILQRPNDDEEQDAYSWLERKKIELLGQDDPAKIAAAKAKIDQERGGGTESTFSRDYAIGGRVLLEGADYFWFWTTCIFVAAVIFVPVGYFYKEKTYIQDDTDGPLDERSTAEESLVS</sequence>
<feature type="transmembrane region" description="Helical" evidence="8">
    <location>
        <begin position="117"/>
        <end position="135"/>
    </location>
</feature>
<evidence type="ECO:0000256" key="7">
    <source>
        <dbReference type="SAM" id="MobiDB-lite"/>
    </source>
</evidence>
<dbReference type="GO" id="GO:0022857">
    <property type="term" value="F:transmembrane transporter activity"/>
    <property type="evidence" value="ECO:0007669"/>
    <property type="project" value="InterPro"/>
</dbReference>
<feature type="transmembrane region" description="Helical" evidence="8">
    <location>
        <begin position="651"/>
        <end position="672"/>
    </location>
</feature>
<feature type="transmembrane region" description="Helical" evidence="8">
    <location>
        <begin position="252"/>
        <end position="275"/>
    </location>
</feature>
<evidence type="ECO:0000256" key="8">
    <source>
        <dbReference type="SAM" id="Phobius"/>
    </source>
</evidence>
<evidence type="ECO:0000256" key="3">
    <source>
        <dbReference type="ARBA" id="ARBA00022692"/>
    </source>
</evidence>
<evidence type="ECO:0000256" key="4">
    <source>
        <dbReference type="ARBA" id="ARBA00022989"/>
    </source>
</evidence>
<dbReference type="CDD" id="cd17347">
    <property type="entry name" value="MFS_SLC15A1_2_like"/>
    <property type="match status" value="1"/>
</dbReference>
<dbReference type="InterPro" id="IPR018456">
    <property type="entry name" value="PTR2_symporter_CS"/>
</dbReference>
<dbReference type="Gene3D" id="1.20.1250.20">
    <property type="entry name" value="MFS general substrate transporter like domains"/>
    <property type="match status" value="2"/>
</dbReference>
<dbReference type="GO" id="GO:0016020">
    <property type="term" value="C:membrane"/>
    <property type="evidence" value="ECO:0007669"/>
    <property type="project" value="UniProtKB-SubCell"/>
</dbReference>
<dbReference type="AlphaFoldDB" id="A0A5C6C6V4"/>
<accession>A0A5C6C6V4</accession>
<evidence type="ECO:0000256" key="1">
    <source>
        <dbReference type="ARBA" id="ARBA00004141"/>
    </source>
</evidence>
<comment type="similarity">
    <text evidence="2 6">Belongs to the major facilitator superfamily. Proton-dependent oligopeptide transporter (POT/PTR) (TC 2.A.17) family.</text>
</comment>
<keyword evidence="6" id="KW-0813">Transport</keyword>
<feature type="transmembrane region" description="Helical" evidence="8">
    <location>
        <begin position="88"/>
        <end position="110"/>
    </location>
</feature>
<evidence type="ECO:0000256" key="2">
    <source>
        <dbReference type="ARBA" id="ARBA00005982"/>
    </source>
</evidence>
<feature type="transmembrane region" description="Helical" evidence="8">
    <location>
        <begin position="403"/>
        <end position="426"/>
    </location>
</feature>
<gene>
    <name evidence="9" type="primary">dtpA</name>
    <name evidence="9" type="ORF">Poly21_12450</name>
</gene>
<keyword evidence="10" id="KW-1185">Reference proteome</keyword>
<name>A0A5C6C6V4_9BACT</name>
<dbReference type="PANTHER" id="PTHR11654">
    <property type="entry name" value="OLIGOPEPTIDE TRANSPORTER-RELATED"/>
    <property type="match status" value="1"/>
</dbReference>
<evidence type="ECO:0000256" key="6">
    <source>
        <dbReference type="RuleBase" id="RU003755"/>
    </source>
</evidence>
<comment type="caution">
    <text evidence="9">The sequence shown here is derived from an EMBL/GenBank/DDBJ whole genome shotgun (WGS) entry which is preliminary data.</text>
</comment>
<feature type="transmembrane region" description="Helical" evidence="8">
    <location>
        <begin position="211"/>
        <end position="231"/>
    </location>
</feature>
<dbReference type="SUPFAM" id="SSF103473">
    <property type="entry name" value="MFS general substrate transporter"/>
    <property type="match status" value="1"/>
</dbReference>
<keyword evidence="4 8" id="KW-1133">Transmembrane helix</keyword>
<dbReference type="OrthoDB" id="9772725at2"/>
<evidence type="ECO:0000313" key="10">
    <source>
        <dbReference type="Proteomes" id="UP000319908"/>
    </source>
</evidence>
<keyword evidence="5 8" id="KW-0472">Membrane</keyword>
<proteinExistence type="inferred from homology"/>
<evidence type="ECO:0000256" key="5">
    <source>
        <dbReference type="ARBA" id="ARBA00023136"/>
    </source>
</evidence>
<evidence type="ECO:0000313" key="9">
    <source>
        <dbReference type="EMBL" id="TWU19074.1"/>
    </source>
</evidence>
<feature type="transmembrane region" description="Helical" evidence="8">
    <location>
        <begin position="367"/>
        <end position="391"/>
    </location>
</feature>
<organism evidence="9 10">
    <name type="scientific">Allorhodopirellula heiligendammensis</name>
    <dbReference type="NCBI Taxonomy" id="2714739"/>
    <lineage>
        <taxon>Bacteria</taxon>
        <taxon>Pseudomonadati</taxon>
        <taxon>Planctomycetota</taxon>
        <taxon>Planctomycetia</taxon>
        <taxon>Pirellulales</taxon>
        <taxon>Pirellulaceae</taxon>
        <taxon>Allorhodopirellula</taxon>
    </lineage>
</organism>
<feature type="region of interest" description="Disordered" evidence="7">
    <location>
        <begin position="1"/>
        <end position="29"/>
    </location>
</feature>